<evidence type="ECO:0000313" key="1">
    <source>
        <dbReference type="EMBL" id="RCW44237.1"/>
    </source>
</evidence>
<dbReference type="Proteomes" id="UP000252415">
    <property type="component" value="Unassembled WGS sequence"/>
</dbReference>
<sequence>MTTHVVIANDGAMTGPMSLYEASRYAKELRKRGNYNVYVRMLT</sequence>
<name>A0A368VRF5_9BACL</name>
<accession>A0A368VRF5</accession>
<organism evidence="1 2">
    <name type="scientific">Paenibacillus prosopidis</name>
    <dbReference type="NCBI Taxonomy" id="630520"/>
    <lineage>
        <taxon>Bacteria</taxon>
        <taxon>Bacillati</taxon>
        <taxon>Bacillota</taxon>
        <taxon>Bacilli</taxon>
        <taxon>Bacillales</taxon>
        <taxon>Paenibacillaceae</taxon>
        <taxon>Paenibacillus</taxon>
    </lineage>
</organism>
<comment type="caution">
    <text evidence="1">The sequence shown here is derived from an EMBL/GenBank/DDBJ whole genome shotgun (WGS) entry which is preliminary data.</text>
</comment>
<protein>
    <submittedName>
        <fullName evidence="1">Uncharacterized protein</fullName>
    </submittedName>
</protein>
<dbReference type="EMBL" id="QPJD01000012">
    <property type="protein sequence ID" value="RCW44237.1"/>
    <property type="molecule type" value="Genomic_DNA"/>
</dbReference>
<evidence type="ECO:0000313" key="2">
    <source>
        <dbReference type="Proteomes" id="UP000252415"/>
    </source>
</evidence>
<proteinExistence type="predicted"/>
<gene>
    <name evidence="1" type="ORF">DFP97_112101</name>
</gene>
<dbReference type="AlphaFoldDB" id="A0A368VRF5"/>
<reference evidence="1 2" key="1">
    <citation type="submission" date="2018-07" db="EMBL/GenBank/DDBJ databases">
        <title>Genomic Encyclopedia of Type Strains, Phase III (KMG-III): the genomes of soil and plant-associated and newly described type strains.</title>
        <authorList>
            <person name="Whitman W."/>
        </authorList>
    </citation>
    <scope>NUCLEOTIDE SEQUENCE [LARGE SCALE GENOMIC DNA]</scope>
    <source>
        <strain evidence="1 2">CECT 7506</strain>
    </source>
</reference>
<keyword evidence="2" id="KW-1185">Reference proteome</keyword>